<evidence type="ECO:0000313" key="3">
    <source>
        <dbReference type="Proteomes" id="UP000199608"/>
    </source>
</evidence>
<dbReference type="AlphaFoldDB" id="A0A1H2FE22"/>
<sequence length="153" mass="17171">MYGIEAINANNGWAISVVGVSIVFSGLVTLSLVISRLYKVLALWENPSLIKEFFSAKKPEDDFEEVSIDIPAEMKIEDIKDLAGFKEVAKQFSLLVRTMEDHFSLSRLLHLAKTSDLKDPHENLNNLLATRIIISDGAGLFTWDKERFDKAVS</sequence>
<accession>A0A1H2FE22</accession>
<proteinExistence type="predicted"/>
<keyword evidence="1" id="KW-0812">Transmembrane</keyword>
<name>A0A1H2FE22_9BACT</name>
<keyword evidence="1" id="KW-1133">Transmembrane helix</keyword>
<evidence type="ECO:0000256" key="1">
    <source>
        <dbReference type="SAM" id="Phobius"/>
    </source>
</evidence>
<dbReference type="RefSeq" id="WP_092232356.1">
    <property type="nucleotide sequence ID" value="NZ_FNLL01000004.1"/>
</dbReference>
<feature type="transmembrane region" description="Helical" evidence="1">
    <location>
        <begin position="12"/>
        <end position="34"/>
    </location>
</feature>
<evidence type="ECO:0000313" key="2">
    <source>
        <dbReference type="EMBL" id="SDU05535.1"/>
    </source>
</evidence>
<protein>
    <submittedName>
        <fullName evidence="2">Oxaloacetate decarboxylase, gamma chain</fullName>
    </submittedName>
</protein>
<dbReference type="Proteomes" id="UP000199608">
    <property type="component" value="Unassembled WGS sequence"/>
</dbReference>
<keyword evidence="3" id="KW-1185">Reference proteome</keyword>
<gene>
    <name evidence="2" type="ORF">SAMN04487931_104103</name>
</gene>
<keyword evidence="1" id="KW-0472">Membrane</keyword>
<organism evidence="2 3">
    <name type="scientific">Desulfobacula phenolica</name>
    <dbReference type="NCBI Taxonomy" id="90732"/>
    <lineage>
        <taxon>Bacteria</taxon>
        <taxon>Pseudomonadati</taxon>
        <taxon>Thermodesulfobacteriota</taxon>
        <taxon>Desulfobacteria</taxon>
        <taxon>Desulfobacterales</taxon>
        <taxon>Desulfobacteraceae</taxon>
        <taxon>Desulfobacula</taxon>
    </lineage>
</organism>
<reference evidence="3" key="1">
    <citation type="submission" date="2016-10" db="EMBL/GenBank/DDBJ databases">
        <authorList>
            <person name="Varghese N."/>
            <person name="Submissions S."/>
        </authorList>
    </citation>
    <scope>NUCLEOTIDE SEQUENCE [LARGE SCALE GENOMIC DNA]</scope>
    <source>
        <strain evidence="3">DSM 3384</strain>
    </source>
</reference>
<dbReference type="EMBL" id="FNLL01000004">
    <property type="protein sequence ID" value="SDU05535.1"/>
    <property type="molecule type" value="Genomic_DNA"/>
</dbReference>